<gene>
    <name evidence="3" type="ORF">UTRI_01995</name>
</gene>
<accession>A0A5C3E184</accession>
<evidence type="ECO:0000256" key="1">
    <source>
        <dbReference type="SAM" id="MobiDB-lite"/>
    </source>
</evidence>
<protein>
    <submittedName>
        <fullName evidence="3">Uncharacterized protein</fullName>
    </submittedName>
</protein>
<feature type="transmembrane region" description="Helical" evidence="2">
    <location>
        <begin position="99"/>
        <end position="119"/>
    </location>
</feature>
<organism evidence="3 4">
    <name type="scientific">Ustilago trichophora</name>
    <dbReference type="NCBI Taxonomy" id="86804"/>
    <lineage>
        <taxon>Eukaryota</taxon>
        <taxon>Fungi</taxon>
        <taxon>Dikarya</taxon>
        <taxon>Basidiomycota</taxon>
        <taxon>Ustilaginomycotina</taxon>
        <taxon>Ustilaginomycetes</taxon>
        <taxon>Ustilaginales</taxon>
        <taxon>Ustilaginaceae</taxon>
        <taxon>Ustilago</taxon>
    </lineage>
</organism>
<feature type="compositionally biased region" description="Polar residues" evidence="1">
    <location>
        <begin position="1"/>
        <end position="16"/>
    </location>
</feature>
<evidence type="ECO:0000256" key="2">
    <source>
        <dbReference type="SAM" id="Phobius"/>
    </source>
</evidence>
<evidence type="ECO:0000313" key="4">
    <source>
        <dbReference type="Proteomes" id="UP000324022"/>
    </source>
</evidence>
<name>A0A5C3E184_9BASI</name>
<dbReference type="Proteomes" id="UP000324022">
    <property type="component" value="Unassembled WGS sequence"/>
</dbReference>
<evidence type="ECO:0000313" key="3">
    <source>
        <dbReference type="EMBL" id="SPO23317.1"/>
    </source>
</evidence>
<reference evidence="3 4" key="1">
    <citation type="submission" date="2018-03" db="EMBL/GenBank/DDBJ databases">
        <authorList>
            <person name="Guldener U."/>
        </authorList>
    </citation>
    <scope>NUCLEOTIDE SEQUENCE [LARGE SCALE GENOMIC DNA]</scope>
    <source>
        <strain evidence="3 4">NBRC100155</strain>
    </source>
</reference>
<proteinExistence type="predicted"/>
<keyword evidence="4" id="KW-1185">Reference proteome</keyword>
<sequence length="201" mass="22120">MPQSHNVANGAPTSTGDCAAPQHPTNVSFPCLIDEQIDKQEPCNTPALLRNKAVFRKQPQPWSIPTLTLCNINSHQLCSSNAAPMHAMPNVNLEISHPISLLIVVSLAAVLLTFPLVVWHNAMHSHQHAMPCVNPQTTWLQLGFQDHAMLCGLKLSHIASNNNSLATPQHTYYCSILRSQLKISPQHMDNLLANLHNLSQT</sequence>
<keyword evidence="2" id="KW-1133">Transmembrane helix</keyword>
<feature type="region of interest" description="Disordered" evidence="1">
    <location>
        <begin position="1"/>
        <end position="21"/>
    </location>
</feature>
<dbReference type="EMBL" id="OOIN01000005">
    <property type="protein sequence ID" value="SPO23317.1"/>
    <property type="molecule type" value="Genomic_DNA"/>
</dbReference>
<keyword evidence="2" id="KW-0812">Transmembrane</keyword>
<dbReference type="AlphaFoldDB" id="A0A5C3E184"/>
<keyword evidence="2" id="KW-0472">Membrane</keyword>